<reference evidence="3" key="1">
    <citation type="submission" date="2021-03" db="EMBL/GenBank/DDBJ databases">
        <title>Acanthopleuribacteraceae sp. M133.</title>
        <authorList>
            <person name="Wang G."/>
        </authorList>
    </citation>
    <scope>NUCLEOTIDE SEQUENCE</scope>
    <source>
        <strain evidence="3">M133</strain>
    </source>
</reference>
<dbReference type="Gene3D" id="4.10.1080.10">
    <property type="entry name" value="TSP type-3 repeat"/>
    <property type="match status" value="1"/>
</dbReference>
<evidence type="ECO:0000313" key="4">
    <source>
        <dbReference type="Proteomes" id="UP000663929"/>
    </source>
</evidence>
<dbReference type="Pfam" id="PF19527">
    <property type="entry name" value="DUF6055"/>
    <property type="match status" value="1"/>
</dbReference>
<gene>
    <name evidence="3" type="ORF">J3U87_31575</name>
</gene>
<dbReference type="SUPFAM" id="SSF49899">
    <property type="entry name" value="Concanavalin A-like lectins/glucanases"/>
    <property type="match status" value="1"/>
</dbReference>
<evidence type="ECO:0000256" key="2">
    <source>
        <dbReference type="ARBA" id="ARBA00022837"/>
    </source>
</evidence>
<dbReference type="KEGG" id="scor:J3U87_31575"/>
<evidence type="ECO:0000313" key="3">
    <source>
        <dbReference type="EMBL" id="QTD50148.1"/>
    </source>
</evidence>
<dbReference type="RefSeq" id="WP_237379779.1">
    <property type="nucleotide sequence ID" value="NZ_CP071793.1"/>
</dbReference>
<organism evidence="3 4">
    <name type="scientific">Sulfidibacter corallicola</name>
    <dbReference type="NCBI Taxonomy" id="2818388"/>
    <lineage>
        <taxon>Bacteria</taxon>
        <taxon>Pseudomonadati</taxon>
        <taxon>Acidobacteriota</taxon>
        <taxon>Holophagae</taxon>
        <taxon>Acanthopleuribacterales</taxon>
        <taxon>Acanthopleuribacteraceae</taxon>
        <taxon>Sulfidibacter</taxon>
    </lineage>
</organism>
<dbReference type="Pfam" id="PF13385">
    <property type="entry name" value="Laminin_G_3"/>
    <property type="match status" value="1"/>
</dbReference>
<keyword evidence="4" id="KW-1185">Reference proteome</keyword>
<name>A0A8A4TML6_SULCO</name>
<dbReference type="PANTHER" id="PTHR10199:SF100">
    <property type="entry name" value="THROMBOSPONDIN, ISOFORM A"/>
    <property type="match status" value="1"/>
</dbReference>
<proteinExistence type="predicted"/>
<dbReference type="SUPFAM" id="SSF103647">
    <property type="entry name" value="TSP type-3 repeat"/>
    <property type="match status" value="1"/>
</dbReference>
<dbReference type="InterPro" id="IPR013320">
    <property type="entry name" value="ConA-like_dom_sf"/>
</dbReference>
<dbReference type="Pfam" id="PF17963">
    <property type="entry name" value="Big_9"/>
    <property type="match status" value="1"/>
</dbReference>
<dbReference type="PANTHER" id="PTHR10199">
    <property type="entry name" value="THROMBOSPONDIN"/>
    <property type="match status" value="1"/>
</dbReference>
<dbReference type="GO" id="GO:0005509">
    <property type="term" value="F:calcium ion binding"/>
    <property type="evidence" value="ECO:0007669"/>
    <property type="project" value="InterPro"/>
</dbReference>
<accession>A0A8A4TML6</accession>
<evidence type="ECO:0000256" key="1">
    <source>
        <dbReference type="ARBA" id="ARBA00022729"/>
    </source>
</evidence>
<dbReference type="InterPro" id="IPR003367">
    <property type="entry name" value="Thrombospondin_3-like_rpt"/>
</dbReference>
<dbReference type="Proteomes" id="UP000663929">
    <property type="component" value="Chromosome"/>
</dbReference>
<dbReference type="GO" id="GO:0007155">
    <property type="term" value="P:cell adhesion"/>
    <property type="evidence" value="ECO:0007669"/>
    <property type="project" value="InterPro"/>
</dbReference>
<dbReference type="Pfam" id="PF02412">
    <property type="entry name" value="TSP_3"/>
    <property type="match status" value="2"/>
</dbReference>
<dbReference type="AlphaFoldDB" id="A0A8A4TML6"/>
<dbReference type="EMBL" id="CP071793">
    <property type="protein sequence ID" value="QTD50148.1"/>
    <property type="molecule type" value="Genomic_DNA"/>
</dbReference>
<dbReference type="InterPro" id="IPR028974">
    <property type="entry name" value="TSP_type-3_rpt"/>
</dbReference>
<dbReference type="InterPro" id="IPR045690">
    <property type="entry name" value="DUF6055"/>
</dbReference>
<sequence length="932" mass="103388">MFTGSLSAQDETHWVKIKTAGTPDSGSLGQPVKVYLLDQNGHLFLSEGQPLVTAGLTRVNLSGPFLYSGSDLRPGNVALHNTADNPVRITRMTTSLKPNKHYTDFFHHVNEQNTPNRCNETLWGKMTMRPGQIKRFIAKKPTHHCGFHVYKVKRLASSPADDIAIDSDGDGIEDSVDNCPNIANLDQSDLDGDGEGDLCDDTPYGEDSDGDGVYDYQDNCVSYFNPLQTDSNGDGLGDACSSRTIQFTNDDHDNYQFATYDDAAVVIDGFGEEVALESFELLTEPQRGSLALSGNELVYTPDGGFEGLDQFSYSLRNNENQVDEAHILVNLIQGDCNTANFSGTADGLVTLIPNHVISQDLIGNVTVYDQLDAARDTPTRAHMEQKTMVLQLEDLVLGNDALTLSFLTKPNTLGEVQVLLESNGLRIYQEEDRLFFEFINDGTVTTQIASARLLNQFSCNHVAVLLGGNTVSTLVNGERQDTALESAPDDLMETLRFPRHEGALWNVRIYDRLLGDEELAVLGENCTPDSAAAERYPDYPNFMCGIYVCEYWDSEIVAGHEESLDYYVHKQDEVYEENVFDHGMSPRGNLCDYIDNGSGKDLVLSQGIFNTFVRPYSFSSPLTQVNGQFWLHENFHSFQGKLKNYNGFGGNKYFLEASASWQPFRNIPAVRDTLIAFYTAIPHLPMWVVNGSPTEDRAGHDKQGGHAYGASIWWFYLTETVAYPRLIGDMFNDRRVASEPMAVAKDLVEAEGYDFAEIFADFAAVATTWDMEHEALWRESEEASLRRMAGGGDIDAVNHKFTANMDNSATCGEWTDVPTAYLPGSWANNAYEVAPPTVNETYRVAVFAESATLDPNLFRGRLVVYNSTTGERRYTPIAVSDDLDNAVEVDVDVAAGETLYLVVATTPDVFSGWDFYNYSYRIEALGQSCNEN</sequence>
<keyword evidence="2" id="KW-0106">Calcium</keyword>
<protein>
    <submittedName>
        <fullName evidence="3">Thrombospondin type 3 repeat-containing protein</fullName>
    </submittedName>
</protein>
<keyword evidence="1" id="KW-0732">Signal</keyword>